<gene>
    <name evidence="6" type="ORF">H1R20_g3463</name>
</gene>
<comment type="similarity">
    <text evidence="1">Belongs to the FMO family.</text>
</comment>
<feature type="signal peptide" evidence="5">
    <location>
        <begin position="1"/>
        <end position="19"/>
    </location>
</feature>
<proteinExistence type="inferred from homology"/>
<dbReference type="PRINTS" id="PR00419">
    <property type="entry name" value="ADXRDTASE"/>
</dbReference>
<dbReference type="EMBL" id="JANBPK010000738">
    <property type="protein sequence ID" value="KAJ2933637.1"/>
    <property type="molecule type" value="Genomic_DNA"/>
</dbReference>
<dbReference type="InterPro" id="IPR020946">
    <property type="entry name" value="Flavin_mOase-like"/>
</dbReference>
<accession>A0A9W8MKU0</accession>
<evidence type="ECO:0000256" key="2">
    <source>
        <dbReference type="ARBA" id="ARBA00022630"/>
    </source>
</evidence>
<dbReference type="GO" id="GO:0050661">
    <property type="term" value="F:NADP binding"/>
    <property type="evidence" value="ECO:0007669"/>
    <property type="project" value="InterPro"/>
</dbReference>
<name>A0A9W8MKU0_9AGAR</name>
<dbReference type="InterPro" id="IPR050346">
    <property type="entry name" value="FMO-like"/>
</dbReference>
<dbReference type="Pfam" id="PF00743">
    <property type="entry name" value="FMO-like"/>
    <property type="match status" value="1"/>
</dbReference>
<dbReference type="SUPFAM" id="SSF51905">
    <property type="entry name" value="FAD/NAD(P)-binding domain"/>
    <property type="match status" value="1"/>
</dbReference>
<keyword evidence="3" id="KW-0274">FAD</keyword>
<comment type="caution">
    <text evidence="6">The sequence shown here is derived from an EMBL/GenBank/DDBJ whole genome shotgun (WGS) entry which is preliminary data.</text>
</comment>
<keyword evidence="2" id="KW-0285">Flavoprotein</keyword>
<dbReference type="PANTHER" id="PTHR23023">
    <property type="entry name" value="DIMETHYLANILINE MONOOXYGENASE"/>
    <property type="match status" value="1"/>
</dbReference>
<feature type="non-terminal residue" evidence="6">
    <location>
        <position position="1"/>
    </location>
</feature>
<protein>
    <recommendedName>
        <fullName evidence="8">FAD/NAD(P)-binding domain-containing protein</fullName>
    </recommendedName>
</protein>
<dbReference type="OrthoDB" id="66881at2759"/>
<evidence type="ECO:0008006" key="8">
    <source>
        <dbReference type="Google" id="ProtNLM"/>
    </source>
</evidence>
<evidence type="ECO:0000256" key="3">
    <source>
        <dbReference type="ARBA" id="ARBA00022827"/>
    </source>
</evidence>
<reference evidence="6" key="1">
    <citation type="submission" date="2022-06" db="EMBL/GenBank/DDBJ databases">
        <title>Genome Sequence of Candolleomyces eurysporus.</title>
        <authorList>
            <person name="Buettner E."/>
        </authorList>
    </citation>
    <scope>NUCLEOTIDE SEQUENCE</scope>
    <source>
        <strain evidence="6">VTCC 930004</strain>
    </source>
</reference>
<evidence type="ECO:0000313" key="7">
    <source>
        <dbReference type="Proteomes" id="UP001140091"/>
    </source>
</evidence>
<organism evidence="6 7">
    <name type="scientific">Candolleomyces eurysporus</name>
    <dbReference type="NCBI Taxonomy" id="2828524"/>
    <lineage>
        <taxon>Eukaryota</taxon>
        <taxon>Fungi</taxon>
        <taxon>Dikarya</taxon>
        <taxon>Basidiomycota</taxon>
        <taxon>Agaricomycotina</taxon>
        <taxon>Agaricomycetes</taxon>
        <taxon>Agaricomycetidae</taxon>
        <taxon>Agaricales</taxon>
        <taxon>Agaricineae</taxon>
        <taxon>Psathyrellaceae</taxon>
        <taxon>Candolleomyces</taxon>
    </lineage>
</organism>
<keyword evidence="5" id="KW-0732">Signal</keyword>
<feature type="chain" id="PRO_5040961378" description="FAD/NAD(P)-binding domain-containing protein" evidence="5">
    <location>
        <begin position="20"/>
        <end position="603"/>
    </location>
</feature>
<evidence type="ECO:0000313" key="6">
    <source>
        <dbReference type="EMBL" id="KAJ2933637.1"/>
    </source>
</evidence>
<keyword evidence="7" id="KW-1185">Reference proteome</keyword>
<dbReference type="Proteomes" id="UP001140091">
    <property type="component" value="Unassembled WGS sequence"/>
</dbReference>
<dbReference type="InterPro" id="IPR036188">
    <property type="entry name" value="FAD/NAD-bd_sf"/>
</dbReference>
<evidence type="ECO:0000256" key="4">
    <source>
        <dbReference type="ARBA" id="ARBA00023002"/>
    </source>
</evidence>
<dbReference type="GO" id="GO:0050660">
    <property type="term" value="F:flavin adenine dinucleotide binding"/>
    <property type="evidence" value="ECO:0007669"/>
    <property type="project" value="InterPro"/>
</dbReference>
<dbReference type="GO" id="GO:0004499">
    <property type="term" value="F:N,N-dimethylaniline monooxygenase activity"/>
    <property type="evidence" value="ECO:0007669"/>
    <property type="project" value="InterPro"/>
</dbReference>
<dbReference type="Gene3D" id="3.50.50.60">
    <property type="entry name" value="FAD/NAD(P)-binding domain"/>
    <property type="match status" value="2"/>
</dbReference>
<keyword evidence="4" id="KW-0560">Oxidoreductase</keyword>
<evidence type="ECO:0000256" key="1">
    <source>
        <dbReference type="ARBA" id="ARBA00009183"/>
    </source>
</evidence>
<dbReference type="Pfam" id="PF13450">
    <property type="entry name" value="NAD_binding_8"/>
    <property type="match status" value="1"/>
</dbReference>
<sequence>MKQILSLTAVAASAISALAAQQQPFTYPWGSSTTSAPNPDSYKFKWPVKRVAVIGTGVGGLIAYRELIENGFEVDIYERDNLPGGNWHYTDETPVDAPVPNAPIAVGDFEPSLPPQGVKLPYTEEYEEGHVAQQYRRVHRAPKPIWASLKSNAPAPIQQIRETPWPKGTEWELPHAKLARYIRAFASWHGVNANDGNPNAFYNTRVEHVERSETGWSLLSKELVKTEANTTRATWNKRHYDAVVVATGRYNAPNVPAISGLEQWNDRFPGKITHARAYRRPEEFKDKTVLVIGAAVGTSGGEIAREVIQHAKQVYVSVRPDRFRGPHFPLDVFLRRLPPNITLIGEIKTCSDPGSGIETSEIHLVNGTVFSGVDHIILGTGYRYTYPFLPQYVNSTLGTNGTLPREEGYTQPLITDGTHIRSLYLDAFYIPDPTLLFINANFGMQSFTFAEFVSLAAAKVWSGKADFPNTAALWEWYDKAVVDRLGYGRQFQFYGAERTQAALRFFVGWLNEAADKYGGRQIDNLPAEYVSNSYPDTRSCTRPDHGGRNDSNAEVSKIWVSARFANPDHGSNFPSNLVPVATPDIKVDGSEAWAQDWVYSDWW</sequence>
<evidence type="ECO:0000256" key="5">
    <source>
        <dbReference type="SAM" id="SignalP"/>
    </source>
</evidence>
<dbReference type="AlphaFoldDB" id="A0A9W8MKU0"/>